<evidence type="ECO:0000256" key="3">
    <source>
        <dbReference type="ARBA" id="ARBA00023163"/>
    </source>
</evidence>
<evidence type="ECO:0000259" key="5">
    <source>
        <dbReference type="PROSITE" id="PS51063"/>
    </source>
</evidence>
<dbReference type="CDD" id="cd00038">
    <property type="entry name" value="CAP_ED"/>
    <property type="match status" value="1"/>
</dbReference>
<evidence type="ECO:0000259" key="4">
    <source>
        <dbReference type="PROSITE" id="PS50042"/>
    </source>
</evidence>
<protein>
    <submittedName>
        <fullName evidence="6">CRP/FNR family transcriptional regulator, anaerobic regulatory protein</fullName>
    </submittedName>
</protein>
<keyword evidence="2" id="KW-0238">DNA-binding</keyword>
<dbReference type="PROSITE" id="PS51063">
    <property type="entry name" value="HTH_CRP_2"/>
    <property type="match status" value="1"/>
</dbReference>
<name>A0A1I2XP93_9BACT</name>
<dbReference type="InterPro" id="IPR014710">
    <property type="entry name" value="RmlC-like_jellyroll"/>
</dbReference>
<dbReference type="GO" id="GO:0003677">
    <property type="term" value="F:DNA binding"/>
    <property type="evidence" value="ECO:0007669"/>
    <property type="project" value="UniProtKB-KW"/>
</dbReference>
<proteinExistence type="predicted"/>
<accession>A0A1I2XP93</accession>
<evidence type="ECO:0000313" key="6">
    <source>
        <dbReference type="EMBL" id="SFH14869.1"/>
    </source>
</evidence>
<keyword evidence="1" id="KW-0805">Transcription regulation</keyword>
<dbReference type="RefSeq" id="WP_092104120.1">
    <property type="nucleotide sequence ID" value="NZ_FOOT01000006.1"/>
</dbReference>
<dbReference type="EMBL" id="FOOT01000006">
    <property type="protein sequence ID" value="SFH14869.1"/>
    <property type="molecule type" value="Genomic_DNA"/>
</dbReference>
<feature type="domain" description="Cyclic nucleotide-binding" evidence="4">
    <location>
        <begin position="12"/>
        <end position="78"/>
    </location>
</feature>
<keyword evidence="7" id="KW-1185">Reference proteome</keyword>
<dbReference type="InterPro" id="IPR036388">
    <property type="entry name" value="WH-like_DNA-bd_sf"/>
</dbReference>
<dbReference type="Gene3D" id="1.10.10.10">
    <property type="entry name" value="Winged helix-like DNA-binding domain superfamily/Winged helix DNA-binding domain"/>
    <property type="match status" value="1"/>
</dbReference>
<dbReference type="SUPFAM" id="SSF51206">
    <property type="entry name" value="cAMP-binding domain-like"/>
    <property type="match status" value="1"/>
</dbReference>
<dbReference type="GO" id="GO:0006355">
    <property type="term" value="P:regulation of DNA-templated transcription"/>
    <property type="evidence" value="ECO:0007669"/>
    <property type="project" value="InterPro"/>
</dbReference>
<dbReference type="OrthoDB" id="9776746at2"/>
<evidence type="ECO:0000256" key="2">
    <source>
        <dbReference type="ARBA" id="ARBA00023125"/>
    </source>
</evidence>
<dbReference type="Gene3D" id="2.60.120.10">
    <property type="entry name" value="Jelly Rolls"/>
    <property type="match status" value="1"/>
</dbReference>
<dbReference type="InterPro" id="IPR000595">
    <property type="entry name" value="cNMP-bd_dom"/>
</dbReference>
<dbReference type="PRINTS" id="PR00034">
    <property type="entry name" value="HTHCRP"/>
</dbReference>
<evidence type="ECO:0000256" key="1">
    <source>
        <dbReference type="ARBA" id="ARBA00023015"/>
    </source>
</evidence>
<dbReference type="SUPFAM" id="SSF46785">
    <property type="entry name" value="Winged helix' DNA-binding domain"/>
    <property type="match status" value="1"/>
</dbReference>
<dbReference type="Pfam" id="PF00027">
    <property type="entry name" value="cNMP_binding"/>
    <property type="match status" value="1"/>
</dbReference>
<dbReference type="AlphaFoldDB" id="A0A1I2XP93"/>
<dbReference type="PROSITE" id="PS50042">
    <property type="entry name" value="CNMP_BINDING_3"/>
    <property type="match status" value="1"/>
</dbReference>
<feature type="domain" description="HTH crp-type" evidence="5">
    <location>
        <begin position="148"/>
        <end position="213"/>
    </location>
</feature>
<dbReference type="STRING" id="1436961.SAMN05421739_106147"/>
<dbReference type="InterPro" id="IPR036390">
    <property type="entry name" value="WH_DNA-bd_sf"/>
</dbReference>
<gene>
    <name evidence="6" type="ORF">SAMN05421739_106147</name>
</gene>
<organism evidence="6 7">
    <name type="scientific">Pontibacter chinhatensis</name>
    <dbReference type="NCBI Taxonomy" id="1436961"/>
    <lineage>
        <taxon>Bacteria</taxon>
        <taxon>Pseudomonadati</taxon>
        <taxon>Bacteroidota</taxon>
        <taxon>Cytophagia</taxon>
        <taxon>Cytophagales</taxon>
        <taxon>Hymenobacteraceae</taxon>
        <taxon>Pontibacter</taxon>
    </lineage>
</organism>
<dbReference type="SMART" id="SM00419">
    <property type="entry name" value="HTH_CRP"/>
    <property type="match status" value="1"/>
</dbReference>
<dbReference type="InterPro" id="IPR018490">
    <property type="entry name" value="cNMP-bd_dom_sf"/>
</dbReference>
<evidence type="ECO:0000313" key="7">
    <source>
        <dbReference type="Proteomes" id="UP000198724"/>
    </source>
</evidence>
<reference evidence="7" key="1">
    <citation type="submission" date="2016-10" db="EMBL/GenBank/DDBJ databases">
        <authorList>
            <person name="Varghese N."/>
            <person name="Submissions S."/>
        </authorList>
    </citation>
    <scope>NUCLEOTIDE SEQUENCE [LARGE SCALE GENOMIC DNA]</scope>
    <source>
        <strain evidence="7">LP51</strain>
    </source>
</reference>
<keyword evidence="3" id="KW-0804">Transcription</keyword>
<dbReference type="InterPro" id="IPR012318">
    <property type="entry name" value="HTH_CRP"/>
</dbReference>
<sequence>MEKTDKDVVLRQFPHLEQALLDELLQQSNLKKVEAGDEVMRTGQYIKYTILLLSGLLKVYREDDEGNEFLIYYLEPGNACAMSMMCSARNEQSQIKAKAVTDAEVILVPSHLSELWLGKYKTWHSFVIASYRQRFEELLQTLDSIAFKALDERLLFYLRRHVKVSGNEVRLSHQQIADELNSSREVISRLLKKLEQTGALTLHRNYLEIHDLEREFGS</sequence>
<dbReference type="Pfam" id="PF13545">
    <property type="entry name" value="HTH_Crp_2"/>
    <property type="match status" value="1"/>
</dbReference>
<dbReference type="Proteomes" id="UP000198724">
    <property type="component" value="Unassembled WGS sequence"/>
</dbReference>